<feature type="transmembrane region" description="Helical" evidence="1">
    <location>
        <begin position="6"/>
        <end position="33"/>
    </location>
</feature>
<evidence type="ECO:0000313" key="3">
    <source>
        <dbReference type="Proteomes" id="UP000006242"/>
    </source>
</evidence>
<dbReference type="Proteomes" id="UP000006242">
    <property type="component" value="Unassembled WGS sequence"/>
</dbReference>
<feature type="transmembrane region" description="Helical" evidence="1">
    <location>
        <begin position="86"/>
        <end position="105"/>
    </location>
</feature>
<keyword evidence="3" id="KW-1185">Reference proteome</keyword>
<dbReference type="OrthoDB" id="7356530at2"/>
<dbReference type="RefSeq" id="WP_021031541.1">
    <property type="nucleotide sequence ID" value="NZ_AFNV02000009.1"/>
</dbReference>
<evidence type="ECO:0000313" key="2">
    <source>
        <dbReference type="EMBL" id="ERJ19440.1"/>
    </source>
</evidence>
<sequence>MTLPGFALAVHVLSVVWWIGGLAFVTLVFLPALRRELDDDPPRLFEAIEHRFSLQARIALILTGLSGFYLLYAFDAWAWLALPRFWWLQAMIGYWLLFALALFVAEPLGLMQRLFFGARDPNRAWRYFHALHAALLAGGAVIIAAAVAANHGL</sequence>
<keyword evidence="1" id="KW-0812">Transmembrane</keyword>
<comment type="caution">
    <text evidence="2">The sequence shown here is derived from an EMBL/GenBank/DDBJ whole genome shotgun (WGS) entry which is preliminary data.</text>
</comment>
<evidence type="ECO:0000256" key="1">
    <source>
        <dbReference type="SAM" id="Phobius"/>
    </source>
</evidence>
<reference evidence="2 3" key="2">
    <citation type="journal article" date="2013" name="PLoS ONE">
        <title>INDIGO - INtegrated Data Warehouse of MIcrobial GenOmes with Examples from the Red Sea Extremophiles.</title>
        <authorList>
            <person name="Alam I."/>
            <person name="Antunes A."/>
            <person name="Kamau A.A."/>
            <person name="Ba Alawi W."/>
            <person name="Kalkatawi M."/>
            <person name="Stingl U."/>
            <person name="Bajic V.B."/>
        </authorList>
    </citation>
    <scope>NUCLEOTIDE SEQUENCE [LARGE SCALE GENOMIC DNA]</scope>
    <source>
        <strain evidence="2 3">E1L3A</strain>
    </source>
</reference>
<dbReference type="eggNOG" id="ENOG50317EK">
    <property type="taxonomic scope" value="Bacteria"/>
</dbReference>
<name>U2ENM4_9GAMM</name>
<gene>
    <name evidence="2" type="ORF">SSPSH_001508</name>
</gene>
<proteinExistence type="predicted"/>
<dbReference type="STRING" id="1033802.SSPSH_001508"/>
<feature type="transmembrane region" description="Helical" evidence="1">
    <location>
        <begin position="126"/>
        <end position="149"/>
    </location>
</feature>
<dbReference type="EMBL" id="AFNV02000009">
    <property type="protein sequence ID" value="ERJ19440.1"/>
    <property type="molecule type" value="Genomic_DNA"/>
</dbReference>
<organism evidence="2 3">
    <name type="scientific">Salinisphaera shabanensis E1L3A</name>
    <dbReference type="NCBI Taxonomy" id="1033802"/>
    <lineage>
        <taxon>Bacteria</taxon>
        <taxon>Pseudomonadati</taxon>
        <taxon>Pseudomonadota</taxon>
        <taxon>Gammaproteobacteria</taxon>
        <taxon>Salinisphaerales</taxon>
        <taxon>Salinisphaeraceae</taxon>
        <taxon>Salinisphaera</taxon>
    </lineage>
</organism>
<feature type="transmembrane region" description="Helical" evidence="1">
    <location>
        <begin position="54"/>
        <end position="74"/>
    </location>
</feature>
<keyword evidence="1" id="KW-0472">Membrane</keyword>
<protein>
    <submittedName>
        <fullName evidence="2">Uncharacterized protein</fullName>
    </submittedName>
</protein>
<dbReference type="AlphaFoldDB" id="U2ENM4"/>
<keyword evidence="1" id="KW-1133">Transmembrane helix</keyword>
<reference evidence="2 3" key="1">
    <citation type="journal article" date="2011" name="J. Bacteriol.">
        <title>Genome sequence of Salinisphaera shabanensis, a gammaproteobacterium from the harsh, variable environment of the brine-seawater interface of the Shaban Deep in the Red Sea.</title>
        <authorList>
            <person name="Antunes A."/>
            <person name="Alam I."/>
            <person name="Bajic V.B."/>
            <person name="Stingl U."/>
        </authorList>
    </citation>
    <scope>NUCLEOTIDE SEQUENCE [LARGE SCALE GENOMIC DNA]</scope>
    <source>
        <strain evidence="2 3">E1L3A</strain>
    </source>
</reference>
<accession>U2ENM4</accession>